<reference evidence="1" key="3">
    <citation type="submission" date="2016-10" db="EMBL/GenBank/DDBJ databases">
        <authorList>
            <person name="de Groot N.N."/>
        </authorList>
    </citation>
    <scope>NUCLEOTIDE SEQUENCE [LARGE SCALE GENOMIC DNA]</scope>
    <source>
        <strain evidence="1">CCBAU85039</strain>
    </source>
</reference>
<evidence type="ECO:0000313" key="2">
    <source>
        <dbReference type="EMBL" id="SEN06054.1"/>
    </source>
</evidence>
<reference evidence="3" key="2">
    <citation type="submission" date="2016-10" db="EMBL/GenBank/DDBJ databases">
        <authorList>
            <person name="Wibberg D."/>
        </authorList>
    </citation>
    <scope>NUCLEOTIDE SEQUENCE [LARGE SCALE GENOMIC DNA]</scope>
</reference>
<protein>
    <submittedName>
        <fullName evidence="1">Uncharacterized protein</fullName>
    </submittedName>
</protein>
<keyword evidence="4" id="KW-1185">Reference proteome</keyword>
<gene>
    <name evidence="1" type="ORF">RTCCBAU85039_0860</name>
    <name evidence="2" type="ORF">SAMN05216228_100239</name>
</gene>
<evidence type="ECO:0000313" key="4">
    <source>
        <dbReference type="Proteomes" id="UP000198939"/>
    </source>
</evidence>
<reference evidence="2 4" key="1">
    <citation type="submission" date="2016-10" db="EMBL/GenBank/DDBJ databases">
        <authorList>
            <person name="Varghese N."/>
            <person name="Submissions S."/>
        </authorList>
    </citation>
    <scope>NUCLEOTIDE SEQUENCE [LARGE SCALE GENOMIC DNA]</scope>
    <source>
        <strain evidence="2 4">CGMCC 1.7071</strain>
    </source>
</reference>
<sequence>MQTQTPYPAAIGRNIANEMAEHARERGEGLTFKDYKRLGFTDAQIIRYSDEAAAIYARRAMRRVA</sequence>
<evidence type="ECO:0000313" key="3">
    <source>
        <dbReference type="Proteomes" id="UP000183063"/>
    </source>
</evidence>
<dbReference type="RefSeq" id="WP_072371225.1">
    <property type="nucleotide sequence ID" value="NZ_FNXB01000004.1"/>
</dbReference>
<name>A0A1H8DGX8_9HYPH</name>
<dbReference type="Proteomes" id="UP000183063">
    <property type="component" value="Unassembled WGS sequence"/>
</dbReference>
<dbReference type="STRING" id="501024.RTCCBAU85039_0860"/>
<dbReference type="Proteomes" id="UP000198939">
    <property type="component" value="Unassembled WGS sequence"/>
</dbReference>
<dbReference type="OrthoDB" id="8404376at2"/>
<proteinExistence type="predicted"/>
<evidence type="ECO:0000313" key="1">
    <source>
        <dbReference type="EMBL" id="SEH51627.1"/>
    </source>
</evidence>
<organism evidence="1 3">
    <name type="scientific">Rhizobium tibeticum</name>
    <dbReference type="NCBI Taxonomy" id="501024"/>
    <lineage>
        <taxon>Bacteria</taxon>
        <taxon>Pseudomonadati</taxon>
        <taxon>Pseudomonadota</taxon>
        <taxon>Alphaproteobacteria</taxon>
        <taxon>Hyphomicrobiales</taxon>
        <taxon>Rhizobiaceae</taxon>
        <taxon>Rhizobium/Agrobacterium group</taxon>
        <taxon>Rhizobium</taxon>
    </lineage>
</organism>
<dbReference type="EMBL" id="FNXB01000004">
    <property type="protein sequence ID" value="SEH51627.1"/>
    <property type="molecule type" value="Genomic_DNA"/>
</dbReference>
<dbReference type="EMBL" id="FOCV01000002">
    <property type="protein sequence ID" value="SEN06054.1"/>
    <property type="molecule type" value="Genomic_DNA"/>
</dbReference>
<accession>A0A1H8DGX8</accession>
<dbReference type="AlphaFoldDB" id="A0A1H8DGX8"/>